<keyword evidence="8" id="KW-0206">Cytoskeleton</keyword>
<evidence type="ECO:0000256" key="7">
    <source>
        <dbReference type="ARBA" id="ARBA00023175"/>
    </source>
</evidence>
<evidence type="ECO:0000256" key="9">
    <source>
        <dbReference type="PROSITE-ProRule" id="PRU00283"/>
    </source>
</evidence>
<feature type="compositionally biased region" description="Low complexity" evidence="11">
    <location>
        <begin position="1565"/>
        <end position="1574"/>
    </location>
</feature>
<evidence type="ECO:0000256" key="8">
    <source>
        <dbReference type="ARBA" id="ARBA00023212"/>
    </source>
</evidence>
<organism evidence="13 14">
    <name type="scientific">Pantherophis guttatus</name>
    <name type="common">Corn snake</name>
    <name type="synonym">Elaphe guttata</name>
    <dbReference type="NCBI Taxonomy" id="94885"/>
    <lineage>
        <taxon>Eukaryota</taxon>
        <taxon>Metazoa</taxon>
        <taxon>Chordata</taxon>
        <taxon>Craniata</taxon>
        <taxon>Vertebrata</taxon>
        <taxon>Euteleostomi</taxon>
        <taxon>Lepidosauria</taxon>
        <taxon>Squamata</taxon>
        <taxon>Bifurcata</taxon>
        <taxon>Unidentata</taxon>
        <taxon>Episquamata</taxon>
        <taxon>Toxicofera</taxon>
        <taxon>Serpentes</taxon>
        <taxon>Colubroidea</taxon>
        <taxon>Colubridae</taxon>
        <taxon>Colubrinae</taxon>
        <taxon>Pantherophis</taxon>
    </lineage>
</organism>
<accession>A0A6P9D2H2</accession>
<gene>
    <name evidence="14" type="primary">KIF20B</name>
</gene>
<feature type="binding site" evidence="9">
    <location>
        <begin position="153"/>
        <end position="160"/>
    </location>
    <ligand>
        <name>ATP</name>
        <dbReference type="ChEBI" id="CHEBI:30616"/>
    </ligand>
</feature>
<feature type="coiled-coil region" evidence="10">
    <location>
        <begin position="866"/>
        <end position="956"/>
    </location>
</feature>
<feature type="coiled-coil region" evidence="10">
    <location>
        <begin position="1150"/>
        <end position="1408"/>
    </location>
</feature>
<dbReference type="InterPro" id="IPR047149">
    <property type="entry name" value="KIF11-like"/>
</dbReference>
<evidence type="ECO:0000256" key="10">
    <source>
        <dbReference type="SAM" id="Coils"/>
    </source>
</evidence>
<feature type="coiled-coil region" evidence="10">
    <location>
        <begin position="699"/>
        <end position="782"/>
    </location>
</feature>
<evidence type="ECO:0000256" key="5">
    <source>
        <dbReference type="ARBA" id="ARBA00022840"/>
    </source>
</evidence>
<dbReference type="GO" id="GO:0051231">
    <property type="term" value="P:spindle elongation"/>
    <property type="evidence" value="ECO:0007669"/>
    <property type="project" value="TreeGrafter"/>
</dbReference>
<dbReference type="GO" id="GO:0008017">
    <property type="term" value="F:microtubule binding"/>
    <property type="evidence" value="ECO:0007669"/>
    <property type="project" value="InterPro"/>
</dbReference>
<dbReference type="PRINTS" id="PR00380">
    <property type="entry name" value="KINESINHEAVY"/>
</dbReference>
<dbReference type="GO" id="GO:0090307">
    <property type="term" value="P:mitotic spindle assembly"/>
    <property type="evidence" value="ECO:0007669"/>
    <property type="project" value="TreeGrafter"/>
</dbReference>
<keyword evidence="3" id="KW-0597">Phosphoprotein</keyword>
<evidence type="ECO:0000313" key="13">
    <source>
        <dbReference type="Proteomes" id="UP001652622"/>
    </source>
</evidence>
<feature type="coiled-coil region" evidence="10">
    <location>
        <begin position="1038"/>
        <end position="1107"/>
    </location>
</feature>
<dbReference type="InterPro" id="IPR027417">
    <property type="entry name" value="P-loop_NTPase"/>
</dbReference>
<keyword evidence="5 9" id="KW-0067">ATP-binding</keyword>
<feature type="compositionally biased region" description="Acidic residues" evidence="11">
    <location>
        <begin position="536"/>
        <end position="550"/>
    </location>
</feature>
<feature type="compositionally biased region" description="Basic and acidic residues" evidence="11">
    <location>
        <begin position="238"/>
        <end position="255"/>
    </location>
</feature>
<dbReference type="PROSITE" id="PS50067">
    <property type="entry name" value="KINESIN_MOTOR_2"/>
    <property type="match status" value="1"/>
</dbReference>
<dbReference type="GO" id="GO:0072686">
    <property type="term" value="C:mitotic spindle"/>
    <property type="evidence" value="ECO:0007669"/>
    <property type="project" value="TreeGrafter"/>
</dbReference>
<evidence type="ECO:0000256" key="2">
    <source>
        <dbReference type="ARBA" id="ARBA00022490"/>
    </source>
</evidence>
<comment type="similarity">
    <text evidence="9">Belongs to the TRAFAC class myosin-kinesin ATPase superfamily. Kinesin family.</text>
</comment>
<keyword evidence="2" id="KW-0963">Cytoplasm</keyword>
<keyword evidence="4 9" id="KW-0547">Nucleotide-binding</keyword>
<feature type="region of interest" description="Disordered" evidence="11">
    <location>
        <begin position="646"/>
        <end position="672"/>
    </location>
</feature>
<feature type="region of interest" description="Disordered" evidence="11">
    <location>
        <begin position="1626"/>
        <end position="1696"/>
    </location>
</feature>
<dbReference type="SMART" id="SM00129">
    <property type="entry name" value="KISc"/>
    <property type="match status" value="1"/>
</dbReference>
<dbReference type="Pfam" id="PF00225">
    <property type="entry name" value="Kinesin"/>
    <property type="match status" value="1"/>
</dbReference>
<feature type="region of interest" description="Disordered" evidence="11">
    <location>
        <begin position="232"/>
        <end position="255"/>
    </location>
</feature>
<name>A0A6P9D2H2_PANGU</name>
<feature type="compositionally biased region" description="Basic and acidic residues" evidence="11">
    <location>
        <begin position="646"/>
        <end position="660"/>
    </location>
</feature>
<dbReference type="SUPFAM" id="SSF52540">
    <property type="entry name" value="P-loop containing nucleoside triphosphate hydrolases"/>
    <property type="match status" value="1"/>
</dbReference>
<dbReference type="InterPro" id="IPR036961">
    <property type="entry name" value="Kinesin_motor_dom_sf"/>
</dbReference>
<keyword evidence="13" id="KW-1185">Reference proteome</keyword>
<dbReference type="GO" id="GO:0005524">
    <property type="term" value="F:ATP binding"/>
    <property type="evidence" value="ECO:0007669"/>
    <property type="project" value="UniProtKB-UniRule"/>
</dbReference>
<feature type="region of interest" description="Disordered" evidence="11">
    <location>
        <begin position="802"/>
        <end position="842"/>
    </location>
</feature>
<dbReference type="Gene3D" id="3.40.850.10">
    <property type="entry name" value="Kinesin motor domain"/>
    <property type="match status" value="1"/>
</dbReference>
<evidence type="ECO:0000256" key="3">
    <source>
        <dbReference type="ARBA" id="ARBA00022553"/>
    </source>
</evidence>
<dbReference type="GO" id="GO:0007018">
    <property type="term" value="P:microtubule-based movement"/>
    <property type="evidence" value="ECO:0007669"/>
    <property type="project" value="InterPro"/>
</dbReference>
<protein>
    <submittedName>
        <fullName evidence="14">Kinesin-like protein KIF20B isoform X2</fullName>
    </submittedName>
</protein>
<comment type="subcellular location">
    <subcellularLocation>
        <location evidence="1">Cytoplasm</location>
        <location evidence="1">Cytoskeleton</location>
        <location evidence="1">Spindle</location>
    </subcellularLocation>
</comment>
<evidence type="ECO:0000259" key="12">
    <source>
        <dbReference type="PROSITE" id="PS50067"/>
    </source>
</evidence>
<keyword evidence="6 10" id="KW-0175">Coiled coil</keyword>
<reference evidence="14" key="1">
    <citation type="submission" date="2025-08" db="UniProtKB">
        <authorList>
            <consortium name="RefSeq"/>
        </authorList>
    </citation>
    <scope>IDENTIFICATION</scope>
    <source>
        <tissue evidence="14">Blood</tissue>
    </source>
</reference>
<evidence type="ECO:0000256" key="4">
    <source>
        <dbReference type="ARBA" id="ARBA00022741"/>
    </source>
</evidence>
<sequence length="1803" mass="206796">MDENLDKQTVSRPSYLSSVELSPITGPLDATDVKKNLYNDFSSTFNISQRESLESKERIHVCLRVKPILELEKEHDTQGCVSVVDSTSIILKAPKGSKTFRLSEKNLRQLVQKFTFSQVFGPITTQEELFDGAVKQPTLDFLRGHSRLIFTYGVTNAGKTHTYRGTDEDRGILPRTLDMVFQSIGNKLYPDMNLKPHRCRDYRNLSKEEVREEISAKNVLLRLLKEVDCHSNSSRTADNCEDKKEPEKEADQSDLEEQRDVKYSLWVSFCEIYNECIYDLLLPISNEKRRKMLRLAQDIKGYSYVKDLQWIQVSNSKEAYKLMKVGLRHQSYASTKLNANSSRSHSIFTVKMLKIDSETMRVMQVNELFLCDLAGSERCTRTCNEGERLKESGNINTSLLILGKCIGALKSNQQTKLQQHIPFRESKLTHFFQGFFSGKGKVCMIVNVSQSPSAYDETLNVLKFSAIAQKVMVLDPESPQVERVDQLSFKSESENILDDGVHLPTKRATIFWEGTLEDVMEDEEELVEEGTKENQEEADPTNEMESQLEGEDSEIIIKKEEYQKLLDIIEELKNKLIEEKKAKLYMELKIREEVTQECFQYFRAKESDLKKFFSYKEEIMATTCEERMNIYKDLVKDCIALPDGKGGAEETLKKDEKAGSEDGEPGSVADLPSMVGSLQQNVADIKQQAEVAFGMLDALEEPQLTIERLEKQLADITAELAHAREDLFSRNEAAVMQEDKLSESTKVLQDATEKMALQNKHIQELSQAVQQKDKEISQLQILVGHLEATIKDSEIAIATIKQQMEEENGSESKEKSVGSRRKRYLERDEEGPPSKQGFIHHSSKDAIVSEKADETLPSPLKEKGDMVALEEKIKMLEVQGASLREKLEKEENEKEGFSSEIARLSQALSLEKERVSGLNRELQQQQTIQEQATLELAMLKERNKSQEEKIQILLQKIRDSQITVEEKSQVKTLEAELGLLNRLGSHCPVVDIDLSRDEPLPSRIINADQKSSFHCSIEGIWKISQQMINASSQKSSCIADLMQQVERLQRKTSEADKENSQLKLKLSETVSQRDVFAQEKTSLLNQLRDLEQKNAFYAEKCKEEENRAVERIKTNEDFLKQCRTKDVRIVSLEQTVKDKDSAILVMRQSVQDMEEKLGLSEAKIEKFMDQESQLKVEVLDLKRLNEVEREKREELKQVTKELKEELSKSTDLSSRLQAEIQQKDEEYADLKEKLADTKKQIEQVQRQVSSMRAEEKLLRSKVNELEKAKGQLTEELDLKQRTIQQFKKDDLSKKLEDLLQQYQKSCEDVRCKEKTIDDMRLTLEEQEQTQSEQDQILQATLAENERCKTELKEWERRCQELKEQKNDLRPQDMNEGCEKDTNLLHKQLKQLQEKLEEGKEQHETDRRKWLAEKTFLITQAKEAETLRNKEMKKFAGDKEYYAKQLTEAENRVAEKDHDLQRWRVERDQLVAALEVQLSSLISSNVQKDKEMEELKKMIPQSSGKKHKITAEGLRDDDSKELTEIGCGNVASAVLTISNGAEKNQVEESSDCKQLQLKEKQTNLSSCNLSNGSLLQKSSKESSGDNVQDQPDAVLDSYEVSSESEQISRFPKSEMEIQFSPLQPNKMEIKHQGSPSTVTLKVPKTRKRKSCTMDEDALKNENEKNVKLPANMNGWSDSLRRQGKKTPPPNATLRKNYSLRNKHALNIQSTASPGGTLYKFGNLLQNSPTIIQTKAKKLMATMKSPKSTDEETVQKNDDRPKKAKRKLHSTNISTPVEFSGPVIFEDQKETDHEIIKRRLRMKKK</sequence>
<evidence type="ECO:0000256" key="1">
    <source>
        <dbReference type="ARBA" id="ARBA00004186"/>
    </source>
</evidence>
<feature type="compositionally biased region" description="Basic and acidic residues" evidence="11">
    <location>
        <begin position="1655"/>
        <end position="1665"/>
    </location>
</feature>
<dbReference type="RefSeq" id="XP_034286266.1">
    <property type="nucleotide sequence ID" value="XM_034430375.2"/>
</dbReference>
<dbReference type="GO" id="GO:0005876">
    <property type="term" value="C:spindle microtubule"/>
    <property type="evidence" value="ECO:0007669"/>
    <property type="project" value="TreeGrafter"/>
</dbReference>
<feature type="domain" description="Kinesin motor" evidence="12">
    <location>
        <begin position="58"/>
        <end position="471"/>
    </location>
</feature>
<dbReference type="GO" id="GO:0008574">
    <property type="term" value="F:plus-end-directed microtubule motor activity"/>
    <property type="evidence" value="ECO:0007669"/>
    <property type="project" value="TreeGrafter"/>
</dbReference>
<keyword evidence="7 9" id="KW-0505">Motor protein</keyword>
<evidence type="ECO:0000256" key="6">
    <source>
        <dbReference type="ARBA" id="ARBA00023054"/>
    </source>
</evidence>
<dbReference type="GO" id="GO:0005634">
    <property type="term" value="C:nucleus"/>
    <property type="evidence" value="ECO:0007669"/>
    <property type="project" value="TreeGrafter"/>
</dbReference>
<feature type="compositionally biased region" description="Basic and acidic residues" evidence="11">
    <location>
        <begin position="1745"/>
        <end position="1759"/>
    </location>
</feature>
<dbReference type="InterPro" id="IPR001752">
    <property type="entry name" value="Kinesin_motor_dom"/>
</dbReference>
<feature type="coiled-coil region" evidence="10">
    <location>
        <begin position="555"/>
        <end position="582"/>
    </location>
</feature>
<feature type="region of interest" description="Disordered" evidence="11">
    <location>
        <begin position="1565"/>
        <end position="1590"/>
    </location>
</feature>
<feature type="region of interest" description="Disordered" evidence="11">
    <location>
        <begin position="1738"/>
        <end position="1773"/>
    </location>
</feature>
<dbReference type="Proteomes" id="UP001652622">
    <property type="component" value="Unplaced"/>
</dbReference>
<proteinExistence type="inferred from homology"/>
<dbReference type="OrthoDB" id="123929at2759"/>
<dbReference type="GeneID" id="117673170"/>
<feature type="region of interest" description="Disordered" evidence="11">
    <location>
        <begin position="527"/>
        <end position="550"/>
    </location>
</feature>
<dbReference type="CTD" id="9585"/>
<dbReference type="PANTHER" id="PTHR47970">
    <property type="entry name" value="KINESIN-LIKE PROTEIN KIF11"/>
    <property type="match status" value="1"/>
</dbReference>
<evidence type="ECO:0000313" key="14">
    <source>
        <dbReference type="RefSeq" id="XP_034286266.1"/>
    </source>
</evidence>
<dbReference type="PANTHER" id="PTHR47970:SF29">
    <property type="entry name" value="KINESIN FAMILY MEMBER 20B"/>
    <property type="match status" value="1"/>
</dbReference>
<evidence type="ECO:0000256" key="11">
    <source>
        <dbReference type="SAM" id="MobiDB-lite"/>
    </source>
</evidence>